<evidence type="ECO:0000256" key="1">
    <source>
        <dbReference type="SAM" id="MobiDB-lite"/>
    </source>
</evidence>
<keyword evidence="2" id="KW-1133">Transmembrane helix</keyword>
<evidence type="ECO:0000313" key="4">
    <source>
        <dbReference type="Proteomes" id="UP000662200"/>
    </source>
</evidence>
<dbReference type="InterPro" id="IPR025445">
    <property type="entry name" value="DUF4191"/>
</dbReference>
<name>A0A8J3BQW4_9ACTN</name>
<dbReference type="EMBL" id="BMQC01000005">
    <property type="protein sequence ID" value="GGK26888.1"/>
    <property type="molecule type" value="Genomic_DNA"/>
</dbReference>
<feature type="transmembrane region" description="Helical" evidence="2">
    <location>
        <begin position="55"/>
        <end position="75"/>
    </location>
</feature>
<evidence type="ECO:0000313" key="3">
    <source>
        <dbReference type="EMBL" id="GGK26888.1"/>
    </source>
</evidence>
<gene>
    <name evidence="3" type="ORF">GCM10010124_19450</name>
</gene>
<dbReference type="AlphaFoldDB" id="A0A8J3BQW4"/>
<sequence>MAKPEEKVPFTAKLKQLGQVFAFTAKQDRWFLPLVAGAILVPLAVTFVVCVLWSWLALPIGVLLTLLAVLVVLNLRAGAAMTSAAEGQPGAAASVVETMRGDWRVKPAVSSTTQFDMVHLVLGRPGVVLLGEGDPQRVRALISQEKRRLGKVVGSAPIYDYVVGTGEDALSLRKLRSTLLRLPRTLAAREVNALDARLKALTARPQMPRGAVPKNMRPPRGAFRGQRGR</sequence>
<keyword evidence="2" id="KW-0472">Membrane</keyword>
<accession>A0A8J3BQW4</accession>
<dbReference type="Pfam" id="PF13829">
    <property type="entry name" value="DUF4191"/>
    <property type="match status" value="1"/>
</dbReference>
<feature type="transmembrane region" description="Helical" evidence="2">
    <location>
        <begin position="30"/>
        <end position="49"/>
    </location>
</feature>
<dbReference type="RefSeq" id="WP_189113885.1">
    <property type="nucleotide sequence ID" value="NZ_BMQC01000005.1"/>
</dbReference>
<keyword evidence="4" id="KW-1185">Reference proteome</keyword>
<evidence type="ECO:0000256" key="2">
    <source>
        <dbReference type="SAM" id="Phobius"/>
    </source>
</evidence>
<feature type="region of interest" description="Disordered" evidence="1">
    <location>
        <begin position="208"/>
        <end position="229"/>
    </location>
</feature>
<comment type="caution">
    <text evidence="3">The sequence shown here is derived from an EMBL/GenBank/DDBJ whole genome shotgun (WGS) entry which is preliminary data.</text>
</comment>
<keyword evidence="2" id="KW-0812">Transmembrane</keyword>
<reference evidence="3" key="1">
    <citation type="journal article" date="2014" name="Int. J. Syst. Evol. Microbiol.">
        <title>Complete genome sequence of Corynebacterium casei LMG S-19264T (=DSM 44701T), isolated from a smear-ripened cheese.</title>
        <authorList>
            <consortium name="US DOE Joint Genome Institute (JGI-PGF)"/>
            <person name="Walter F."/>
            <person name="Albersmeier A."/>
            <person name="Kalinowski J."/>
            <person name="Ruckert C."/>
        </authorList>
    </citation>
    <scope>NUCLEOTIDE SEQUENCE</scope>
    <source>
        <strain evidence="3">JCM 3091</strain>
    </source>
</reference>
<reference evidence="3" key="2">
    <citation type="submission" date="2020-09" db="EMBL/GenBank/DDBJ databases">
        <authorList>
            <person name="Sun Q."/>
            <person name="Ohkuma M."/>
        </authorList>
    </citation>
    <scope>NUCLEOTIDE SEQUENCE</scope>
    <source>
        <strain evidence="3">JCM 3091</strain>
    </source>
</reference>
<proteinExistence type="predicted"/>
<organism evidence="3 4">
    <name type="scientific">Pilimelia terevasa</name>
    <dbReference type="NCBI Taxonomy" id="53372"/>
    <lineage>
        <taxon>Bacteria</taxon>
        <taxon>Bacillati</taxon>
        <taxon>Actinomycetota</taxon>
        <taxon>Actinomycetes</taxon>
        <taxon>Micromonosporales</taxon>
        <taxon>Micromonosporaceae</taxon>
        <taxon>Pilimelia</taxon>
    </lineage>
</organism>
<dbReference type="Proteomes" id="UP000662200">
    <property type="component" value="Unassembled WGS sequence"/>
</dbReference>
<protein>
    <submittedName>
        <fullName evidence="3">Membrane protein</fullName>
    </submittedName>
</protein>